<feature type="non-terminal residue" evidence="2">
    <location>
        <position position="1"/>
    </location>
</feature>
<dbReference type="InterPro" id="IPR001810">
    <property type="entry name" value="F-box_dom"/>
</dbReference>
<dbReference type="Pfam" id="PF12937">
    <property type="entry name" value="F-box-like"/>
    <property type="match status" value="1"/>
</dbReference>
<evidence type="ECO:0000313" key="3">
    <source>
        <dbReference type="Proteomes" id="UP000663838"/>
    </source>
</evidence>
<accession>A0A821XJZ3</accession>
<dbReference type="SUPFAM" id="SSF81383">
    <property type="entry name" value="F-box domain"/>
    <property type="match status" value="1"/>
</dbReference>
<dbReference type="PROSITE" id="PS50181">
    <property type="entry name" value="FBOX"/>
    <property type="match status" value="1"/>
</dbReference>
<reference evidence="2" key="1">
    <citation type="submission" date="2021-02" db="EMBL/GenBank/DDBJ databases">
        <authorList>
            <person name="Nowell W R."/>
        </authorList>
    </citation>
    <scope>NUCLEOTIDE SEQUENCE</scope>
</reference>
<sequence>ANFQFDHNMYEQQETFKEKMSASTFELLPVDIFFEIFGYLSPMEILKSFLSVNKRLSRIVLHEYLWHIHIGDSIMSLSMSSDLCQNVLKLIGSRVISLRIA</sequence>
<dbReference type="Proteomes" id="UP000663838">
    <property type="component" value="Unassembled WGS sequence"/>
</dbReference>
<dbReference type="AlphaFoldDB" id="A0A821XJZ3"/>
<feature type="domain" description="F-box" evidence="1">
    <location>
        <begin position="22"/>
        <end position="69"/>
    </location>
</feature>
<comment type="caution">
    <text evidence="2">The sequence shown here is derived from an EMBL/GenBank/DDBJ whole genome shotgun (WGS) entry which is preliminary data.</text>
</comment>
<proteinExistence type="predicted"/>
<dbReference type="InterPro" id="IPR036047">
    <property type="entry name" value="F-box-like_dom_sf"/>
</dbReference>
<protein>
    <recommendedName>
        <fullName evidence="1">F-box domain-containing protein</fullName>
    </recommendedName>
</protein>
<dbReference type="EMBL" id="CAJOBS010011268">
    <property type="protein sequence ID" value="CAF4944615.1"/>
    <property type="molecule type" value="Genomic_DNA"/>
</dbReference>
<name>A0A821XJZ3_9BILA</name>
<evidence type="ECO:0000313" key="2">
    <source>
        <dbReference type="EMBL" id="CAF4944615.1"/>
    </source>
</evidence>
<organism evidence="2 3">
    <name type="scientific">Rotaria socialis</name>
    <dbReference type="NCBI Taxonomy" id="392032"/>
    <lineage>
        <taxon>Eukaryota</taxon>
        <taxon>Metazoa</taxon>
        <taxon>Spiralia</taxon>
        <taxon>Gnathifera</taxon>
        <taxon>Rotifera</taxon>
        <taxon>Eurotatoria</taxon>
        <taxon>Bdelloidea</taxon>
        <taxon>Philodinida</taxon>
        <taxon>Philodinidae</taxon>
        <taxon>Rotaria</taxon>
    </lineage>
</organism>
<evidence type="ECO:0000259" key="1">
    <source>
        <dbReference type="PROSITE" id="PS50181"/>
    </source>
</evidence>
<gene>
    <name evidence="2" type="ORF">TOA249_LOCUS33564</name>
</gene>
<dbReference type="Gene3D" id="1.20.1280.50">
    <property type="match status" value="1"/>
</dbReference>